<evidence type="ECO:0000313" key="2">
    <source>
        <dbReference type="EMBL" id="KAF7379893.1"/>
    </source>
</evidence>
<gene>
    <name evidence="2" type="ORF">HZH68_016841</name>
</gene>
<keyword evidence="3" id="KW-1185">Reference proteome</keyword>
<accession>A0A834MR52</accession>
<sequence>MPVPADTCSRIKKDKRRREEKNTKKKKKKRRKEKKRKRRKKATTASVKIMKFKTRDGQLEDRSTRAKLEYQSRV</sequence>
<feature type="compositionally biased region" description="Basic and acidic residues" evidence="1">
    <location>
        <begin position="53"/>
        <end position="74"/>
    </location>
</feature>
<dbReference type="Proteomes" id="UP000617340">
    <property type="component" value="Unassembled WGS sequence"/>
</dbReference>
<dbReference type="EMBL" id="JACSDZ010000024">
    <property type="protein sequence ID" value="KAF7379893.1"/>
    <property type="molecule type" value="Genomic_DNA"/>
</dbReference>
<name>A0A834MR52_VESGE</name>
<comment type="caution">
    <text evidence="2">The sequence shown here is derived from an EMBL/GenBank/DDBJ whole genome shotgun (WGS) entry which is preliminary data.</text>
</comment>
<feature type="region of interest" description="Disordered" evidence="1">
    <location>
        <begin position="1"/>
        <end position="74"/>
    </location>
</feature>
<organism evidence="2 3">
    <name type="scientific">Vespula germanica</name>
    <name type="common">German yellow jacket</name>
    <name type="synonym">Paravespula germanica</name>
    <dbReference type="NCBI Taxonomy" id="30212"/>
    <lineage>
        <taxon>Eukaryota</taxon>
        <taxon>Metazoa</taxon>
        <taxon>Ecdysozoa</taxon>
        <taxon>Arthropoda</taxon>
        <taxon>Hexapoda</taxon>
        <taxon>Insecta</taxon>
        <taxon>Pterygota</taxon>
        <taxon>Neoptera</taxon>
        <taxon>Endopterygota</taxon>
        <taxon>Hymenoptera</taxon>
        <taxon>Apocrita</taxon>
        <taxon>Aculeata</taxon>
        <taxon>Vespoidea</taxon>
        <taxon>Vespidae</taxon>
        <taxon>Vespinae</taxon>
        <taxon>Vespula</taxon>
    </lineage>
</organism>
<feature type="compositionally biased region" description="Basic residues" evidence="1">
    <location>
        <begin position="23"/>
        <end position="42"/>
    </location>
</feature>
<evidence type="ECO:0000313" key="3">
    <source>
        <dbReference type="Proteomes" id="UP000617340"/>
    </source>
</evidence>
<dbReference type="AlphaFoldDB" id="A0A834MR52"/>
<protein>
    <submittedName>
        <fullName evidence="2">Uncharacterized protein</fullName>
    </submittedName>
</protein>
<proteinExistence type="predicted"/>
<reference evidence="2" key="1">
    <citation type="journal article" date="2020" name="G3 (Bethesda)">
        <title>High-Quality Assemblies for Three Invasive Social Wasps from the &lt;i&gt;Vespula&lt;/i&gt; Genus.</title>
        <authorList>
            <person name="Harrop T.W.R."/>
            <person name="Guhlin J."/>
            <person name="McLaughlin G.M."/>
            <person name="Permina E."/>
            <person name="Stockwell P."/>
            <person name="Gilligan J."/>
            <person name="Le Lec M.F."/>
            <person name="Gruber M.A.M."/>
            <person name="Quinn O."/>
            <person name="Lovegrove M."/>
            <person name="Duncan E.J."/>
            <person name="Remnant E.J."/>
            <person name="Van Eeckhoven J."/>
            <person name="Graham B."/>
            <person name="Knapp R.A."/>
            <person name="Langford K.W."/>
            <person name="Kronenberg Z."/>
            <person name="Press M.O."/>
            <person name="Eacker S.M."/>
            <person name="Wilson-Rankin E.E."/>
            <person name="Purcell J."/>
            <person name="Lester P.J."/>
            <person name="Dearden P.K."/>
        </authorList>
    </citation>
    <scope>NUCLEOTIDE SEQUENCE</scope>
    <source>
        <strain evidence="2">Linc-1</strain>
    </source>
</reference>
<evidence type="ECO:0000256" key="1">
    <source>
        <dbReference type="SAM" id="MobiDB-lite"/>
    </source>
</evidence>